<name>A4GIH4_9BACT</name>
<dbReference type="Pfam" id="PF05834">
    <property type="entry name" value="Lycopene_cycl"/>
    <property type="match status" value="2"/>
</dbReference>
<proteinExistence type="predicted"/>
<sequence length="376" mass="42143">MIRTASLEQTELAIIGAGCAGLSLARQLVRTEKTSIIKACLYGPVSPAATNRHSWGFWATQGLKEQTELSRQRWHKWQIITAERKVTQTADSHPYCRLDSRDWLTHCLNIIDGNIQQKPDNLPTPGAQPVFDSRPPNVPEGALLQHFKGVEIKAAQPCFSPDTAILMDFRCDQSRGIHFIYLLPYSPTEALVESTMLSPKRQNDDFYAEAIKTYLETYWATGGWQVKHTEQGCIPMAFVQPVNLDYLPIGANGGCVRPSSGYAFAFIQKHTDAIIDRLVLSGTDPLTPATMPRPISRFDLFLDRIFLHVIRHHPEKAAELFAQIALALNGDEFARFMSGLADFKIYAKLITAMPAGLFLHALWNIHVTNRDNADKK</sequence>
<evidence type="ECO:0000313" key="1">
    <source>
        <dbReference type="EMBL" id="ABL60984.1"/>
    </source>
</evidence>
<accession>A4GIH4</accession>
<reference evidence="1" key="1">
    <citation type="journal article" date="2007" name="Environ. Microbiol.">
        <title>Proteorhodopsin photosystem gene clusters exhibit co-evolutionary trends and shared ancestry among diverse marine microbial phyla.</title>
        <authorList>
            <person name="McCarren J."/>
            <person name="Delong E.F."/>
        </authorList>
    </citation>
    <scope>NUCLEOTIDE SEQUENCE</scope>
</reference>
<protein>
    <submittedName>
        <fullName evidence="1">Lycopene cyclase CrtY</fullName>
    </submittedName>
</protein>
<gene>
    <name evidence="1" type="ORF">ALOHA_HF1019P19.47c</name>
</gene>
<reference evidence="1" key="2">
    <citation type="journal article" date="2007" name="Proc. Natl. Acad. Sci. U.S.A.">
        <title>Proteorhodopsin photosystem gene expression enables photophosphorylation in a heterologous host.</title>
        <authorList>
            <person name="Martinez A."/>
            <person name="Bradley A.S."/>
            <person name="Waldbauer J.R."/>
            <person name="Summons R.E."/>
            <person name="Delong E.F."/>
        </authorList>
    </citation>
    <scope>NUCLEOTIDE SEQUENCE</scope>
</reference>
<dbReference type="EMBL" id="EF100190">
    <property type="protein sequence ID" value="ABL60984.1"/>
    <property type="molecule type" value="Genomic_DNA"/>
</dbReference>
<dbReference type="AlphaFoldDB" id="A4GIH4"/>
<organism evidence="1">
    <name type="scientific">uncultured marine bacterium HF10_19P19</name>
    <dbReference type="NCBI Taxonomy" id="413067"/>
    <lineage>
        <taxon>Bacteria</taxon>
        <taxon>environmental samples</taxon>
    </lineage>
</organism>